<name>A0ABP8W8I2_9PSEU</name>
<proteinExistence type="predicted"/>
<comment type="caution">
    <text evidence="1">The sequence shown here is derived from an EMBL/GenBank/DDBJ whole genome shotgun (WGS) entry which is preliminary data.</text>
</comment>
<reference evidence="2" key="1">
    <citation type="journal article" date="2019" name="Int. J. Syst. Evol. Microbiol.">
        <title>The Global Catalogue of Microorganisms (GCM) 10K type strain sequencing project: providing services to taxonomists for standard genome sequencing and annotation.</title>
        <authorList>
            <consortium name="The Broad Institute Genomics Platform"/>
            <consortium name="The Broad Institute Genome Sequencing Center for Infectious Disease"/>
            <person name="Wu L."/>
            <person name="Ma J."/>
        </authorList>
    </citation>
    <scope>NUCLEOTIDE SEQUENCE [LARGE SCALE GENOMIC DNA]</scope>
    <source>
        <strain evidence="2">JCM 18055</strain>
    </source>
</reference>
<dbReference type="Pfam" id="PF12079">
    <property type="entry name" value="DUF3558"/>
    <property type="match status" value="1"/>
</dbReference>
<evidence type="ECO:0008006" key="3">
    <source>
        <dbReference type="Google" id="ProtNLM"/>
    </source>
</evidence>
<dbReference type="EMBL" id="BAABIC010000005">
    <property type="protein sequence ID" value="GAA4684318.1"/>
    <property type="molecule type" value="Genomic_DNA"/>
</dbReference>
<keyword evidence="2" id="KW-1185">Reference proteome</keyword>
<accession>A0ABP8W8I2</accession>
<dbReference type="Proteomes" id="UP001500325">
    <property type="component" value="Unassembled WGS sequence"/>
</dbReference>
<protein>
    <recommendedName>
        <fullName evidence="3">DUF302 domain-containing protein</fullName>
    </recommendedName>
</protein>
<sequence length="115" mass="12354">MGVARAPVGRDSNEFATRCAWISLDRSFELNLVINQAVGLERSAEMETHVPEEVDGYPAVRVDVEGGPTCRYWVGIASSQTFSAGASSLLNTAPPLCEKAEALASEVIDALRNRS</sequence>
<evidence type="ECO:0000313" key="1">
    <source>
        <dbReference type="EMBL" id="GAA4684318.1"/>
    </source>
</evidence>
<gene>
    <name evidence="1" type="ORF">GCM10023215_18860</name>
</gene>
<evidence type="ECO:0000313" key="2">
    <source>
        <dbReference type="Proteomes" id="UP001500325"/>
    </source>
</evidence>
<dbReference type="InterPro" id="IPR024520">
    <property type="entry name" value="DUF3558"/>
</dbReference>
<organism evidence="1 2">
    <name type="scientific">Pseudonocardia yuanmonensis</name>
    <dbReference type="NCBI Taxonomy" id="1095914"/>
    <lineage>
        <taxon>Bacteria</taxon>
        <taxon>Bacillati</taxon>
        <taxon>Actinomycetota</taxon>
        <taxon>Actinomycetes</taxon>
        <taxon>Pseudonocardiales</taxon>
        <taxon>Pseudonocardiaceae</taxon>
        <taxon>Pseudonocardia</taxon>
    </lineage>
</organism>